<dbReference type="Proteomes" id="UP000774804">
    <property type="component" value="Unassembled WGS sequence"/>
</dbReference>
<accession>A0A8T1C648</accession>
<reference evidence="4" key="1">
    <citation type="submission" date="2018-10" db="EMBL/GenBank/DDBJ databases">
        <title>Effector identification in a new, highly contiguous assembly of the strawberry crown rot pathogen Phytophthora cactorum.</title>
        <authorList>
            <person name="Armitage A.D."/>
            <person name="Nellist C.F."/>
            <person name="Bates H."/>
            <person name="Vickerstaff R.J."/>
            <person name="Harrison R.J."/>
        </authorList>
    </citation>
    <scope>NUCLEOTIDE SEQUENCE</scope>
    <source>
        <strain evidence="2">15-7</strain>
        <strain evidence="3">4032</strain>
        <strain evidence="4">4040</strain>
    </source>
</reference>
<comment type="caution">
    <text evidence="4">The sequence shown here is derived from an EMBL/GenBank/DDBJ whole genome shotgun (WGS) entry which is preliminary data.</text>
</comment>
<evidence type="ECO:0000313" key="2">
    <source>
        <dbReference type="EMBL" id="KAG2849379.1"/>
    </source>
</evidence>
<dbReference type="Proteomes" id="UP000736787">
    <property type="component" value="Unassembled WGS sequence"/>
</dbReference>
<evidence type="ECO:0000313" key="4">
    <source>
        <dbReference type="EMBL" id="KAG2917093.1"/>
    </source>
</evidence>
<sequence length="146" mass="15864">MKRYGAISGKIIPPVGNLRLARIISSPWVGNNSIRRKELSDSGEDELVHSVDEGTDGYSPDNDSGENCNRSDAFSELGTDEEAITDDPHRTASERDAAFGQGAVQAAVNIDSDTDVEFHDADVALPYKSAYTLRMLWEGMPRDGSC</sequence>
<dbReference type="Proteomes" id="UP000735874">
    <property type="component" value="Unassembled WGS sequence"/>
</dbReference>
<feature type="compositionally biased region" description="Basic and acidic residues" evidence="1">
    <location>
        <begin position="37"/>
        <end position="52"/>
    </location>
</feature>
<evidence type="ECO:0000256" key="1">
    <source>
        <dbReference type="SAM" id="MobiDB-lite"/>
    </source>
</evidence>
<proteinExistence type="predicted"/>
<dbReference type="EMBL" id="RCMG01000752">
    <property type="protein sequence ID" value="KAG2849379.1"/>
    <property type="molecule type" value="Genomic_DNA"/>
</dbReference>
<dbReference type="AlphaFoldDB" id="A0A8T1C648"/>
<dbReference type="EMBL" id="RCMK01000666">
    <property type="protein sequence ID" value="KAG2917093.1"/>
    <property type="molecule type" value="Genomic_DNA"/>
</dbReference>
<gene>
    <name evidence="2" type="ORF">PC113_g17426</name>
    <name evidence="3" type="ORF">PC115_g14179</name>
    <name evidence="4" type="ORF">PC117_g17546</name>
</gene>
<feature type="region of interest" description="Disordered" evidence="1">
    <location>
        <begin position="37"/>
        <end position="87"/>
    </location>
</feature>
<name>A0A8T1C648_9STRA</name>
<dbReference type="EMBL" id="RCMI01000531">
    <property type="protein sequence ID" value="KAG2906755.1"/>
    <property type="molecule type" value="Genomic_DNA"/>
</dbReference>
<protein>
    <submittedName>
        <fullName evidence="4">Uncharacterized protein</fullName>
    </submittedName>
</protein>
<evidence type="ECO:0000313" key="5">
    <source>
        <dbReference type="Proteomes" id="UP000736787"/>
    </source>
</evidence>
<feature type="compositionally biased region" description="Polar residues" evidence="1">
    <location>
        <begin position="61"/>
        <end position="72"/>
    </location>
</feature>
<organism evidence="4 5">
    <name type="scientific">Phytophthora cactorum</name>
    <dbReference type="NCBI Taxonomy" id="29920"/>
    <lineage>
        <taxon>Eukaryota</taxon>
        <taxon>Sar</taxon>
        <taxon>Stramenopiles</taxon>
        <taxon>Oomycota</taxon>
        <taxon>Peronosporomycetes</taxon>
        <taxon>Peronosporales</taxon>
        <taxon>Peronosporaceae</taxon>
        <taxon>Phytophthora</taxon>
    </lineage>
</organism>
<evidence type="ECO:0000313" key="3">
    <source>
        <dbReference type="EMBL" id="KAG2906755.1"/>
    </source>
</evidence>